<evidence type="ECO:0000256" key="1">
    <source>
        <dbReference type="ARBA" id="ARBA00023015"/>
    </source>
</evidence>
<dbReference type="Proteomes" id="UP000094578">
    <property type="component" value="Unassembled WGS sequence"/>
</dbReference>
<dbReference type="InterPro" id="IPR011051">
    <property type="entry name" value="RmlC_Cupin_sf"/>
</dbReference>
<dbReference type="SUPFAM" id="SSF51182">
    <property type="entry name" value="RmlC-like cupins"/>
    <property type="match status" value="1"/>
</dbReference>
<dbReference type="Gene3D" id="1.10.10.60">
    <property type="entry name" value="Homeodomain-like"/>
    <property type="match status" value="2"/>
</dbReference>
<sequence length="338" mass="39152">MMQPMEHKSERAFASAVVQPIQSYRDAGSSAQGTGSLFGQQLMAEQYRPEFYAYYYKQWQDYSMAYHQHPSTEIMYMISGHCLIELQIQQDAQASNGSAPVQVQLKKGQFIMIDANVPHRLIVEGSSPCRMLNVEFGFAPSSLQLPSLFQMAGEEEALAELLSQPQHYFVLSDPEEVYYVLKSLVLELDQQHRTGTMADLLFIQLLVRIARLWQDTQIHSTSQTEWYVKRSIQYIHQNYDRPIRVEHIASAVNVHPGYLHRIFKKHMNTTPTDYLTRLRMEKAAMLLGQTDIPIQEIADYIGVSSRQYFHLLFKKHTGQTPAEYRGNVVRYDRQYVEE</sequence>
<keyword evidence="3" id="KW-0804">Transcription</keyword>
<evidence type="ECO:0000256" key="2">
    <source>
        <dbReference type="ARBA" id="ARBA00023125"/>
    </source>
</evidence>
<dbReference type="PANTHER" id="PTHR43280:SF28">
    <property type="entry name" value="HTH-TYPE TRANSCRIPTIONAL ACTIVATOR RHAS"/>
    <property type="match status" value="1"/>
</dbReference>
<dbReference type="PATRIC" id="fig|1886670.3.peg.1367"/>
<dbReference type="Gene3D" id="2.60.120.10">
    <property type="entry name" value="Jelly Rolls"/>
    <property type="match status" value="1"/>
</dbReference>
<keyword evidence="1" id="KW-0805">Transcription regulation</keyword>
<protein>
    <submittedName>
        <fullName evidence="5">HTH-type transcriptional activator RhaR</fullName>
    </submittedName>
</protein>
<dbReference type="PROSITE" id="PS01124">
    <property type="entry name" value="HTH_ARAC_FAMILY_2"/>
    <property type="match status" value="1"/>
</dbReference>
<keyword evidence="2" id="KW-0238">DNA-binding</keyword>
<dbReference type="Pfam" id="PF12833">
    <property type="entry name" value="HTH_18"/>
    <property type="match status" value="1"/>
</dbReference>
<comment type="caution">
    <text evidence="5">The sequence shown here is derived from an EMBL/GenBank/DDBJ whole genome shotgun (WGS) entry which is preliminary data.</text>
</comment>
<accession>A0A1E3L6N7</accession>
<dbReference type="GO" id="GO:0043565">
    <property type="term" value="F:sequence-specific DNA binding"/>
    <property type="evidence" value="ECO:0007669"/>
    <property type="project" value="InterPro"/>
</dbReference>
<dbReference type="PROSITE" id="PS00041">
    <property type="entry name" value="HTH_ARAC_FAMILY_1"/>
    <property type="match status" value="1"/>
</dbReference>
<dbReference type="SMART" id="SM00342">
    <property type="entry name" value="HTH_ARAC"/>
    <property type="match status" value="1"/>
</dbReference>
<evidence type="ECO:0000313" key="6">
    <source>
        <dbReference type="Proteomes" id="UP000094578"/>
    </source>
</evidence>
<organism evidence="5 6">
    <name type="scientific">Paenibacillus nuruki</name>
    <dbReference type="NCBI Taxonomy" id="1886670"/>
    <lineage>
        <taxon>Bacteria</taxon>
        <taxon>Bacillati</taxon>
        <taxon>Bacillota</taxon>
        <taxon>Bacilli</taxon>
        <taxon>Bacillales</taxon>
        <taxon>Paenibacillaceae</taxon>
        <taxon>Paenibacillus</taxon>
    </lineage>
</organism>
<dbReference type="STRING" id="1886670.PTI45_01342"/>
<dbReference type="InterPro" id="IPR020449">
    <property type="entry name" value="Tscrpt_reg_AraC-type_HTH"/>
</dbReference>
<proteinExistence type="predicted"/>
<keyword evidence="6" id="KW-1185">Reference proteome</keyword>
<gene>
    <name evidence="5" type="ORF">PTI45_01342</name>
</gene>
<dbReference type="InterPro" id="IPR014710">
    <property type="entry name" value="RmlC-like_jellyroll"/>
</dbReference>
<dbReference type="AlphaFoldDB" id="A0A1E3L6N7"/>
<dbReference type="InterPro" id="IPR018062">
    <property type="entry name" value="HTH_AraC-typ_CS"/>
</dbReference>
<dbReference type="EMBL" id="MDER01000031">
    <property type="protein sequence ID" value="ODP29333.1"/>
    <property type="molecule type" value="Genomic_DNA"/>
</dbReference>
<dbReference type="SUPFAM" id="SSF46689">
    <property type="entry name" value="Homeodomain-like"/>
    <property type="match status" value="2"/>
</dbReference>
<reference evidence="5 6" key="1">
    <citation type="submission" date="2016-08" db="EMBL/GenBank/DDBJ databases">
        <title>Genome sequencing of Paenibacillus sp. TI45-13ar, isolated from Korean traditional nuruk.</title>
        <authorList>
            <person name="Kim S.-J."/>
        </authorList>
    </citation>
    <scope>NUCLEOTIDE SEQUENCE [LARGE SCALE GENOMIC DNA]</scope>
    <source>
        <strain evidence="5 6">TI45-13ar</strain>
    </source>
</reference>
<evidence type="ECO:0000259" key="4">
    <source>
        <dbReference type="PROSITE" id="PS01124"/>
    </source>
</evidence>
<name>A0A1E3L6N7_9BACL</name>
<dbReference type="Pfam" id="PF07883">
    <property type="entry name" value="Cupin_2"/>
    <property type="match status" value="1"/>
</dbReference>
<dbReference type="PANTHER" id="PTHR43280">
    <property type="entry name" value="ARAC-FAMILY TRANSCRIPTIONAL REGULATOR"/>
    <property type="match status" value="1"/>
</dbReference>
<evidence type="ECO:0000313" key="5">
    <source>
        <dbReference type="EMBL" id="ODP29333.1"/>
    </source>
</evidence>
<dbReference type="InterPro" id="IPR009057">
    <property type="entry name" value="Homeodomain-like_sf"/>
</dbReference>
<dbReference type="InterPro" id="IPR018060">
    <property type="entry name" value="HTH_AraC"/>
</dbReference>
<dbReference type="GO" id="GO:0003700">
    <property type="term" value="F:DNA-binding transcription factor activity"/>
    <property type="evidence" value="ECO:0007669"/>
    <property type="project" value="InterPro"/>
</dbReference>
<dbReference type="InterPro" id="IPR013096">
    <property type="entry name" value="Cupin_2"/>
</dbReference>
<dbReference type="PRINTS" id="PR00032">
    <property type="entry name" value="HTHARAC"/>
</dbReference>
<feature type="domain" description="HTH araC/xylS-type" evidence="4">
    <location>
        <begin position="229"/>
        <end position="327"/>
    </location>
</feature>
<evidence type="ECO:0000256" key="3">
    <source>
        <dbReference type="ARBA" id="ARBA00023163"/>
    </source>
</evidence>